<evidence type="ECO:0000313" key="1">
    <source>
        <dbReference type="EMBL" id="KKK84096.1"/>
    </source>
</evidence>
<protein>
    <submittedName>
        <fullName evidence="1">Uncharacterized protein</fullName>
    </submittedName>
</protein>
<accession>A0A0F9BI91</accession>
<organism evidence="1">
    <name type="scientific">marine sediment metagenome</name>
    <dbReference type="NCBI Taxonomy" id="412755"/>
    <lineage>
        <taxon>unclassified sequences</taxon>
        <taxon>metagenomes</taxon>
        <taxon>ecological metagenomes</taxon>
    </lineage>
</organism>
<dbReference type="EMBL" id="LAZR01051928">
    <property type="protein sequence ID" value="KKK84096.1"/>
    <property type="molecule type" value="Genomic_DNA"/>
</dbReference>
<sequence length="163" mass="17225">MNLSIPIVRQNAWKVAGTITTSQAALTTNKSAATVDALTATGVVKLRPNDGSVSLELRFKGLATDADSNVLNVYAMRDPKGTGDHYTLIGTLTLTTGTQTDGTNLFADTAVITSELWIDDIVVMSDAANGIARVALNTQGYTHFLFICTTLASTSVIVDSTRI</sequence>
<gene>
    <name evidence="1" type="ORF">LCGC14_2786800</name>
</gene>
<dbReference type="AlphaFoldDB" id="A0A0F9BI91"/>
<name>A0A0F9BI91_9ZZZZ</name>
<reference evidence="1" key="1">
    <citation type="journal article" date="2015" name="Nature">
        <title>Complex archaea that bridge the gap between prokaryotes and eukaryotes.</title>
        <authorList>
            <person name="Spang A."/>
            <person name="Saw J.H."/>
            <person name="Jorgensen S.L."/>
            <person name="Zaremba-Niedzwiedzka K."/>
            <person name="Martijn J."/>
            <person name="Lind A.E."/>
            <person name="van Eijk R."/>
            <person name="Schleper C."/>
            <person name="Guy L."/>
            <person name="Ettema T.J."/>
        </authorList>
    </citation>
    <scope>NUCLEOTIDE SEQUENCE</scope>
</reference>
<comment type="caution">
    <text evidence="1">The sequence shown here is derived from an EMBL/GenBank/DDBJ whole genome shotgun (WGS) entry which is preliminary data.</text>
</comment>
<proteinExistence type="predicted"/>